<keyword evidence="4" id="KW-0647">Proteasome</keyword>
<evidence type="ECO:0000256" key="3">
    <source>
        <dbReference type="ARBA" id="ARBA00022737"/>
    </source>
</evidence>
<accession>A0AAV7XLF3</accession>
<evidence type="ECO:0000256" key="1">
    <source>
        <dbReference type="ARBA" id="ARBA00005574"/>
    </source>
</evidence>
<evidence type="ECO:0000256" key="6">
    <source>
        <dbReference type="SAM" id="MobiDB-lite"/>
    </source>
</evidence>
<dbReference type="Proteomes" id="UP001075354">
    <property type="component" value="Chromosome 7"/>
</dbReference>
<evidence type="ECO:0000313" key="8">
    <source>
        <dbReference type="EMBL" id="KAJ1525993.1"/>
    </source>
</evidence>
<dbReference type="SMART" id="SM00327">
    <property type="entry name" value="VWA"/>
    <property type="match status" value="1"/>
</dbReference>
<dbReference type="GO" id="GO:0008540">
    <property type="term" value="C:proteasome regulatory particle, base subcomplex"/>
    <property type="evidence" value="ECO:0007669"/>
    <property type="project" value="TreeGrafter"/>
</dbReference>
<dbReference type="CDD" id="cd01452">
    <property type="entry name" value="VWA_26S_proteasome_subunit"/>
    <property type="match status" value="1"/>
</dbReference>
<evidence type="ECO:0000259" key="7">
    <source>
        <dbReference type="PROSITE" id="PS50234"/>
    </source>
</evidence>
<dbReference type="Gene3D" id="1.10.287.3990">
    <property type="match status" value="1"/>
</dbReference>
<dbReference type="PROSITE" id="PS50330">
    <property type="entry name" value="UIM"/>
    <property type="match status" value="3"/>
</dbReference>
<feature type="compositionally biased region" description="Basic and acidic residues" evidence="6">
    <location>
        <begin position="226"/>
        <end position="237"/>
    </location>
</feature>
<evidence type="ECO:0000256" key="5">
    <source>
        <dbReference type="ARBA" id="ARBA00044341"/>
    </source>
</evidence>
<feature type="compositionally biased region" description="Basic and acidic residues" evidence="6">
    <location>
        <begin position="365"/>
        <end position="379"/>
    </location>
</feature>
<reference evidence="8" key="1">
    <citation type="submission" date="2022-12" db="EMBL/GenBank/DDBJ databases">
        <title>Chromosome-level genome assembly of the bean flower thrips Megalurothrips usitatus.</title>
        <authorList>
            <person name="Ma L."/>
            <person name="Liu Q."/>
            <person name="Li H."/>
            <person name="Cai W."/>
        </authorList>
    </citation>
    <scope>NUCLEOTIDE SEQUENCE</scope>
    <source>
        <strain evidence="8">Cailab_2022a</strain>
    </source>
</reference>
<gene>
    <name evidence="8" type="ORF">ONE63_009173</name>
</gene>
<dbReference type="InterPro" id="IPR002035">
    <property type="entry name" value="VWF_A"/>
</dbReference>
<protein>
    <recommendedName>
        <fullName evidence="2">26S proteasome non-ATPase regulatory subunit 4</fullName>
    </recommendedName>
    <alternativeName>
        <fullName evidence="5">26S proteasome regulatory subunit RPN10</fullName>
    </alternativeName>
</protein>
<comment type="caution">
    <text evidence="8">The sequence shown here is derived from an EMBL/GenBank/DDBJ whole genome shotgun (WGS) entry which is preliminary data.</text>
</comment>
<keyword evidence="9" id="KW-1185">Reference proteome</keyword>
<feature type="region of interest" description="Disordered" evidence="6">
    <location>
        <begin position="226"/>
        <end position="250"/>
    </location>
</feature>
<dbReference type="FunFam" id="3.40.50.410:FF:000005">
    <property type="entry name" value="26S proteasome non-ATPase regulatory subunit 4"/>
    <property type="match status" value="1"/>
</dbReference>
<dbReference type="PROSITE" id="PS50234">
    <property type="entry name" value="VWFA"/>
    <property type="match status" value="1"/>
</dbReference>
<evidence type="ECO:0000256" key="2">
    <source>
        <dbReference type="ARBA" id="ARBA00014934"/>
    </source>
</evidence>
<dbReference type="Gene3D" id="6.10.250.120">
    <property type="match status" value="1"/>
</dbReference>
<dbReference type="Pfam" id="PF02809">
    <property type="entry name" value="UIM"/>
    <property type="match status" value="3"/>
</dbReference>
<proteinExistence type="inferred from homology"/>
<dbReference type="InterPro" id="IPR049590">
    <property type="entry name" value="PSMD4_RAZUL-like"/>
</dbReference>
<sequence length="379" mass="41105">MVLESTMICVDNSDFMRNGDFLPTRLQAQQDAVNLVCHSKTRANPENNVGLLTLANVEVLATLTSDVGRILSKLHQVQPNGNMNLLTGIRIAHLALKHRQGKNHKMRIVVFVGSPITADEKDLVKLAKRLKKEKVNVDLVSFGEEICNNELLTSFVNTLNGKEGAGSHLVSVPPGPHLSDALISSPVIQGEDGTGGAGLSGAGFEFGVDPNEDPELALALRVSMEEQRQRQEAETRRAMAASEGSTPVPATIKEVPNEEAMLEQALAMSMEVEDEAAPAQPDIANMTEEEQIAFAMQMSMQDATELAESDKSSVKIKKEEAMDVDGDEDLSEVMNDPAFLQSVLENLPGVDPQSEAVRQAVGSLSKDKVKQEKEEKDKK</sequence>
<dbReference type="PANTHER" id="PTHR10223:SF0">
    <property type="entry name" value="26S PROTEASOME NON-ATPASE REGULATORY SUBUNIT 4"/>
    <property type="match status" value="1"/>
</dbReference>
<dbReference type="SUPFAM" id="SSF53300">
    <property type="entry name" value="vWA-like"/>
    <property type="match status" value="1"/>
</dbReference>
<dbReference type="InterPro" id="IPR036465">
    <property type="entry name" value="vWFA_dom_sf"/>
</dbReference>
<evidence type="ECO:0000256" key="4">
    <source>
        <dbReference type="ARBA" id="ARBA00022942"/>
    </source>
</evidence>
<dbReference type="PANTHER" id="PTHR10223">
    <property type="entry name" value="26S PROTEASOME NON-ATPASE REGULATORY SUBUNIT 4"/>
    <property type="match status" value="1"/>
</dbReference>
<dbReference type="InterPro" id="IPR003903">
    <property type="entry name" value="UIM_dom"/>
</dbReference>
<keyword evidence="3" id="KW-0677">Repeat</keyword>
<name>A0AAV7XLF3_9NEOP</name>
<dbReference type="SMART" id="SM00726">
    <property type="entry name" value="UIM"/>
    <property type="match status" value="3"/>
</dbReference>
<dbReference type="Pfam" id="PF13519">
    <property type="entry name" value="VWA_2"/>
    <property type="match status" value="1"/>
</dbReference>
<feature type="region of interest" description="Disordered" evidence="6">
    <location>
        <begin position="359"/>
        <end position="379"/>
    </location>
</feature>
<dbReference type="GO" id="GO:0031593">
    <property type="term" value="F:polyubiquitin modification-dependent protein binding"/>
    <property type="evidence" value="ECO:0007669"/>
    <property type="project" value="TreeGrafter"/>
</dbReference>
<dbReference type="GO" id="GO:0043161">
    <property type="term" value="P:proteasome-mediated ubiquitin-dependent protein catabolic process"/>
    <property type="evidence" value="ECO:0007669"/>
    <property type="project" value="TreeGrafter"/>
</dbReference>
<comment type="similarity">
    <text evidence="1">Belongs to the proteasome subunit S5A family.</text>
</comment>
<dbReference type="EMBL" id="JAPTSV010000007">
    <property type="protein sequence ID" value="KAJ1525993.1"/>
    <property type="molecule type" value="Genomic_DNA"/>
</dbReference>
<feature type="domain" description="VWFA" evidence="7">
    <location>
        <begin position="5"/>
        <end position="187"/>
    </location>
</feature>
<dbReference type="AlphaFoldDB" id="A0AAV7XLF3"/>
<dbReference type="CDD" id="cd22297">
    <property type="entry name" value="PSMD4_RAZUL"/>
    <property type="match status" value="1"/>
</dbReference>
<organism evidence="8 9">
    <name type="scientific">Megalurothrips usitatus</name>
    <name type="common">bean blossom thrips</name>
    <dbReference type="NCBI Taxonomy" id="439358"/>
    <lineage>
        <taxon>Eukaryota</taxon>
        <taxon>Metazoa</taxon>
        <taxon>Ecdysozoa</taxon>
        <taxon>Arthropoda</taxon>
        <taxon>Hexapoda</taxon>
        <taxon>Insecta</taxon>
        <taxon>Pterygota</taxon>
        <taxon>Neoptera</taxon>
        <taxon>Paraneoptera</taxon>
        <taxon>Thysanoptera</taxon>
        <taxon>Terebrantia</taxon>
        <taxon>Thripoidea</taxon>
        <taxon>Thripidae</taxon>
        <taxon>Megalurothrips</taxon>
    </lineage>
</organism>
<dbReference type="GO" id="GO:0005829">
    <property type="term" value="C:cytosol"/>
    <property type="evidence" value="ECO:0007669"/>
    <property type="project" value="TreeGrafter"/>
</dbReference>
<dbReference type="Gene3D" id="3.40.50.410">
    <property type="entry name" value="von Willebrand factor, type A domain"/>
    <property type="match status" value="1"/>
</dbReference>
<dbReference type="GO" id="GO:0005634">
    <property type="term" value="C:nucleus"/>
    <property type="evidence" value="ECO:0007669"/>
    <property type="project" value="TreeGrafter"/>
</dbReference>
<dbReference type="InterPro" id="IPR027040">
    <property type="entry name" value="PSMD4"/>
</dbReference>
<evidence type="ECO:0000313" key="9">
    <source>
        <dbReference type="Proteomes" id="UP001075354"/>
    </source>
</evidence>